<comment type="caution">
    <text evidence="3">The sequence shown here is derived from an EMBL/GenBank/DDBJ whole genome shotgun (WGS) entry which is preliminary data.</text>
</comment>
<dbReference type="CDD" id="cd09917">
    <property type="entry name" value="F-box_SF"/>
    <property type="match status" value="1"/>
</dbReference>
<proteinExistence type="predicted"/>
<dbReference type="InterPro" id="IPR036047">
    <property type="entry name" value="F-box-like_dom_sf"/>
</dbReference>
<evidence type="ECO:0000259" key="2">
    <source>
        <dbReference type="PROSITE" id="PS50181"/>
    </source>
</evidence>
<evidence type="ECO:0000313" key="3">
    <source>
        <dbReference type="EMBL" id="KAJ3171331.1"/>
    </source>
</evidence>
<gene>
    <name evidence="3" type="ORF">HDU87_008357</name>
</gene>
<dbReference type="Gene3D" id="1.20.1280.50">
    <property type="match status" value="1"/>
</dbReference>
<organism evidence="3 4">
    <name type="scientific">Geranomyces variabilis</name>
    <dbReference type="NCBI Taxonomy" id="109894"/>
    <lineage>
        <taxon>Eukaryota</taxon>
        <taxon>Fungi</taxon>
        <taxon>Fungi incertae sedis</taxon>
        <taxon>Chytridiomycota</taxon>
        <taxon>Chytridiomycota incertae sedis</taxon>
        <taxon>Chytridiomycetes</taxon>
        <taxon>Spizellomycetales</taxon>
        <taxon>Powellomycetaceae</taxon>
        <taxon>Geranomyces</taxon>
    </lineage>
</organism>
<evidence type="ECO:0000256" key="1">
    <source>
        <dbReference type="SAM" id="MobiDB-lite"/>
    </source>
</evidence>
<evidence type="ECO:0000313" key="4">
    <source>
        <dbReference type="Proteomes" id="UP001212152"/>
    </source>
</evidence>
<feature type="domain" description="F-box" evidence="2">
    <location>
        <begin position="80"/>
        <end position="129"/>
    </location>
</feature>
<accession>A0AAD5TE28</accession>
<keyword evidence="4" id="KW-1185">Reference proteome</keyword>
<dbReference type="SUPFAM" id="SSF81383">
    <property type="entry name" value="F-box domain"/>
    <property type="match status" value="1"/>
</dbReference>
<reference evidence="3" key="1">
    <citation type="submission" date="2020-05" db="EMBL/GenBank/DDBJ databases">
        <title>Phylogenomic resolution of chytrid fungi.</title>
        <authorList>
            <person name="Stajich J.E."/>
            <person name="Amses K."/>
            <person name="Simmons R."/>
            <person name="Seto K."/>
            <person name="Myers J."/>
            <person name="Bonds A."/>
            <person name="Quandt C.A."/>
            <person name="Barry K."/>
            <person name="Liu P."/>
            <person name="Grigoriev I."/>
            <person name="Longcore J.E."/>
            <person name="James T.Y."/>
        </authorList>
    </citation>
    <scope>NUCLEOTIDE SEQUENCE</scope>
    <source>
        <strain evidence="3">JEL0379</strain>
    </source>
</reference>
<dbReference type="AlphaFoldDB" id="A0AAD5TE28"/>
<dbReference type="PROSITE" id="PS50181">
    <property type="entry name" value="FBOX"/>
    <property type="match status" value="1"/>
</dbReference>
<dbReference type="InterPro" id="IPR001810">
    <property type="entry name" value="F-box_dom"/>
</dbReference>
<feature type="region of interest" description="Disordered" evidence="1">
    <location>
        <begin position="52"/>
        <end position="75"/>
    </location>
</feature>
<name>A0AAD5TE28_9FUNG</name>
<sequence>MSSNAPISNNGLAQGCGRCRHAGRPSSEWESHRTAGSKLCYFFKGRKSASKKAKITGNHKDKDTHKDKGEDGNGEQVVTLIPVPQLPFEILERILSLVSDPETLLSLPTVCKLFEQIVNNKNQAFWQEWKRANSSLSKWLKHAPAHGAKRSVALMALRGCEICETSLWFDVYDFGVRCCYSCVRSHTICWNRLPYPLNVELLPLPYTSRYPGYGRFSKPHYWKAQLERYVQEHGCEDVHELADQMLAEKEHAMIKNIQERSKQRRKKLSEDSKIE</sequence>
<feature type="compositionally biased region" description="Basic and acidic residues" evidence="1">
    <location>
        <begin position="58"/>
        <end position="71"/>
    </location>
</feature>
<dbReference type="EMBL" id="JADGJQ010000087">
    <property type="protein sequence ID" value="KAJ3171331.1"/>
    <property type="molecule type" value="Genomic_DNA"/>
</dbReference>
<protein>
    <recommendedName>
        <fullName evidence="2">F-box domain-containing protein</fullName>
    </recommendedName>
</protein>
<dbReference type="SMART" id="SM00256">
    <property type="entry name" value="FBOX"/>
    <property type="match status" value="1"/>
</dbReference>
<dbReference type="Proteomes" id="UP001212152">
    <property type="component" value="Unassembled WGS sequence"/>
</dbReference>
<dbReference type="Pfam" id="PF12937">
    <property type="entry name" value="F-box-like"/>
    <property type="match status" value="1"/>
</dbReference>